<gene>
    <name evidence="11" type="ORF">QBC38DRAFT_130829</name>
</gene>
<dbReference type="PANTHER" id="PTHR42790:SF21">
    <property type="entry name" value="AROMATIC_AMINOADIPATE AMINOTRANSFERASE 1"/>
    <property type="match status" value="1"/>
</dbReference>
<protein>
    <recommendedName>
        <fullName evidence="9">aromatic-amino-acid transaminase</fullName>
        <ecNumber evidence="9">2.6.1.57</ecNumber>
    </recommendedName>
</protein>
<dbReference type="EMBL" id="MU865552">
    <property type="protein sequence ID" value="KAK4221400.1"/>
    <property type="molecule type" value="Genomic_DNA"/>
</dbReference>
<reference evidence="11" key="1">
    <citation type="journal article" date="2023" name="Mol. Phylogenet. Evol.">
        <title>Genome-scale phylogeny and comparative genomics of the fungal order Sordariales.</title>
        <authorList>
            <person name="Hensen N."/>
            <person name="Bonometti L."/>
            <person name="Westerberg I."/>
            <person name="Brannstrom I.O."/>
            <person name="Guillou S."/>
            <person name="Cros-Aarteil S."/>
            <person name="Calhoun S."/>
            <person name="Haridas S."/>
            <person name="Kuo A."/>
            <person name="Mondo S."/>
            <person name="Pangilinan J."/>
            <person name="Riley R."/>
            <person name="LaButti K."/>
            <person name="Andreopoulos B."/>
            <person name="Lipzen A."/>
            <person name="Chen C."/>
            <person name="Yan M."/>
            <person name="Daum C."/>
            <person name="Ng V."/>
            <person name="Clum A."/>
            <person name="Steindorff A."/>
            <person name="Ohm R.A."/>
            <person name="Martin F."/>
            <person name="Silar P."/>
            <person name="Natvig D.O."/>
            <person name="Lalanne C."/>
            <person name="Gautier V."/>
            <person name="Ament-Velasquez S.L."/>
            <person name="Kruys A."/>
            <person name="Hutchinson M.I."/>
            <person name="Powell A.J."/>
            <person name="Barry K."/>
            <person name="Miller A.N."/>
            <person name="Grigoriev I.V."/>
            <person name="Debuchy R."/>
            <person name="Gladieux P."/>
            <person name="Hiltunen Thoren M."/>
            <person name="Johannesson H."/>
        </authorList>
    </citation>
    <scope>NUCLEOTIDE SEQUENCE</scope>
    <source>
        <strain evidence="11">CBS 990.96</strain>
    </source>
</reference>
<keyword evidence="4" id="KW-0963">Cytoplasm</keyword>
<evidence type="ECO:0000259" key="10">
    <source>
        <dbReference type="Pfam" id="PF00155"/>
    </source>
</evidence>
<reference evidence="11" key="2">
    <citation type="submission" date="2023-05" db="EMBL/GenBank/DDBJ databases">
        <authorList>
            <consortium name="Lawrence Berkeley National Laboratory"/>
            <person name="Steindorff A."/>
            <person name="Hensen N."/>
            <person name="Bonometti L."/>
            <person name="Westerberg I."/>
            <person name="Brannstrom I.O."/>
            <person name="Guillou S."/>
            <person name="Cros-Aarteil S."/>
            <person name="Calhoun S."/>
            <person name="Haridas S."/>
            <person name="Kuo A."/>
            <person name="Mondo S."/>
            <person name="Pangilinan J."/>
            <person name="Riley R."/>
            <person name="Labutti K."/>
            <person name="Andreopoulos B."/>
            <person name="Lipzen A."/>
            <person name="Chen C."/>
            <person name="Yanf M."/>
            <person name="Daum C."/>
            <person name="Ng V."/>
            <person name="Clum A."/>
            <person name="Ohm R."/>
            <person name="Martin F."/>
            <person name="Silar P."/>
            <person name="Natvig D."/>
            <person name="Lalanne C."/>
            <person name="Gautier V."/>
            <person name="Ament-Velasquez S.L."/>
            <person name="Kruys A."/>
            <person name="Hutchinson M.I."/>
            <person name="Powell A.J."/>
            <person name="Barry K."/>
            <person name="Miller A.N."/>
            <person name="Grigoriev I.V."/>
            <person name="Debuchy R."/>
            <person name="Gladieux P."/>
            <person name="Thoren M.H."/>
            <person name="Johannesson H."/>
        </authorList>
    </citation>
    <scope>NUCLEOTIDE SEQUENCE</scope>
    <source>
        <strain evidence="11">CBS 990.96</strain>
    </source>
</reference>
<comment type="cofactor">
    <cofactor evidence="1">
        <name>pyridoxal 5'-phosphate</name>
        <dbReference type="ChEBI" id="CHEBI:597326"/>
    </cofactor>
</comment>
<evidence type="ECO:0000313" key="12">
    <source>
        <dbReference type="Proteomes" id="UP001301958"/>
    </source>
</evidence>
<dbReference type="GO" id="GO:0006571">
    <property type="term" value="P:tyrosine biosynthetic process"/>
    <property type="evidence" value="ECO:0007669"/>
    <property type="project" value="TreeGrafter"/>
</dbReference>
<feature type="domain" description="Aminotransferase class I/classII large" evidence="10">
    <location>
        <begin position="230"/>
        <end position="563"/>
    </location>
</feature>
<dbReference type="InterPro" id="IPR050859">
    <property type="entry name" value="Class-I_PLP-dep_aminotransf"/>
</dbReference>
<dbReference type="InterPro" id="IPR015421">
    <property type="entry name" value="PyrdxlP-dep_Trfase_major"/>
</dbReference>
<evidence type="ECO:0000256" key="9">
    <source>
        <dbReference type="ARBA" id="ARBA00067014"/>
    </source>
</evidence>
<dbReference type="GO" id="GO:0030170">
    <property type="term" value="F:pyridoxal phosphate binding"/>
    <property type="evidence" value="ECO:0007669"/>
    <property type="project" value="InterPro"/>
</dbReference>
<organism evidence="11 12">
    <name type="scientific">Podospora fimiseda</name>
    <dbReference type="NCBI Taxonomy" id="252190"/>
    <lineage>
        <taxon>Eukaryota</taxon>
        <taxon>Fungi</taxon>
        <taxon>Dikarya</taxon>
        <taxon>Ascomycota</taxon>
        <taxon>Pezizomycotina</taxon>
        <taxon>Sordariomycetes</taxon>
        <taxon>Sordariomycetidae</taxon>
        <taxon>Sordariales</taxon>
        <taxon>Podosporaceae</taxon>
        <taxon>Podospora</taxon>
    </lineage>
</organism>
<dbReference type="EC" id="2.6.1.57" evidence="9"/>
<keyword evidence="6" id="KW-0808">Transferase</keyword>
<dbReference type="Gene3D" id="3.40.640.10">
    <property type="entry name" value="Type I PLP-dependent aspartate aminotransferase-like (Major domain)"/>
    <property type="match status" value="1"/>
</dbReference>
<name>A0AAN6YMS3_9PEZI</name>
<sequence length="573" mass="63701">MWRTIGRQSGPVFRIPAPFPGPAAVVRRYVLGSQCYFHSKSSDNFEALATSAKLPEAKPVPPVTPSQRITVNDILERRAKSGRLVAPTAAACDADMFKAPSTNKPFAKKWDDHHLSKEAISREPCKLKQAARFLKTPGIISLGGGLPCPEYFPFSSLSMGVSIPPNFSESSPTETITINKYDASQGNTKAEYDLSIGLNYAQAHGSAQMMRFVTEHTELVHSPPYADWKTCLTVGSTGALEQALRLLCQKSRGDTILTEEFSFSTALETATPLGVKVVGVKMDSEGILPSSLDKILSNWTNARGGRRKPHVLYTVPSGQNPTGATQSIQRRREVYAIAQQHDLFIIEDEPYYFLQLQDKTKPTPENVDQFLDSLIPSLLSLDTDGRVLRMDSFSKCVVPGSRLGWITASSQIVERFIRHAEVANQGPSGFSQLILHKLLDETWGHEGYLKWLMNLRLEYTQRRDTLLAACEKYLPKEVATWSSPKAGMFFWVNLNHQLHPNASTKSILDVEEEIFNSCIKKRVLVARGSWFRAEQDKPPTGLFLRATFAAATPESMTEAIKRFGEAVRESYGL</sequence>
<dbReference type="Pfam" id="PF00155">
    <property type="entry name" value="Aminotran_1_2"/>
    <property type="match status" value="1"/>
</dbReference>
<dbReference type="InterPro" id="IPR004839">
    <property type="entry name" value="Aminotransferase_I/II_large"/>
</dbReference>
<dbReference type="FunFam" id="3.40.640.10:FF:000074">
    <property type="entry name" value="Aromatic amino acid aminotransferase"/>
    <property type="match status" value="1"/>
</dbReference>
<dbReference type="GO" id="GO:0019878">
    <property type="term" value="P:lysine biosynthetic process via aminoadipic acid"/>
    <property type="evidence" value="ECO:0007669"/>
    <property type="project" value="TreeGrafter"/>
</dbReference>
<dbReference type="InterPro" id="IPR015424">
    <property type="entry name" value="PyrdxlP-dep_Trfase"/>
</dbReference>
<evidence type="ECO:0000256" key="8">
    <source>
        <dbReference type="ARBA" id="ARBA00051993"/>
    </source>
</evidence>
<comment type="caution">
    <text evidence="11">The sequence shown here is derived from an EMBL/GenBank/DDBJ whole genome shotgun (WGS) entry which is preliminary data.</text>
</comment>
<proteinExistence type="inferred from homology"/>
<keyword evidence="7" id="KW-0663">Pyridoxal phosphate</keyword>
<dbReference type="GO" id="GO:0005737">
    <property type="term" value="C:cytoplasm"/>
    <property type="evidence" value="ECO:0007669"/>
    <property type="project" value="UniProtKB-SubCell"/>
</dbReference>
<evidence type="ECO:0000256" key="4">
    <source>
        <dbReference type="ARBA" id="ARBA00022490"/>
    </source>
</evidence>
<keyword evidence="5 11" id="KW-0032">Aminotransferase</keyword>
<evidence type="ECO:0000256" key="1">
    <source>
        <dbReference type="ARBA" id="ARBA00001933"/>
    </source>
</evidence>
<comment type="catalytic activity">
    <reaction evidence="8">
        <text>an aromatic L-alpha-amino acid + 2-oxoglutarate = an aromatic oxo-acid + L-glutamate</text>
        <dbReference type="Rhea" id="RHEA:17533"/>
        <dbReference type="ChEBI" id="CHEBI:16810"/>
        <dbReference type="ChEBI" id="CHEBI:29985"/>
        <dbReference type="ChEBI" id="CHEBI:73309"/>
        <dbReference type="ChEBI" id="CHEBI:84824"/>
        <dbReference type="EC" id="2.6.1.57"/>
    </reaction>
</comment>
<evidence type="ECO:0000313" key="11">
    <source>
        <dbReference type="EMBL" id="KAK4221400.1"/>
    </source>
</evidence>
<dbReference type="GO" id="GO:0009074">
    <property type="term" value="P:aromatic amino acid family catabolic process"/>
    <property type="evidence" value="ECO:0007669"/>
    <property type="project" value="TreeGrafter"/>
</dbReference>
<dbReference type="CDD" id="cd00609">
    <property type="entry name" value="AAT_like"/>
    <property type="match status" value="1"/>
</dbReference>
<dbReference type="GO" id="GO:0008793">
    <property type="term" value="F:aromatic-amino-acid transaminase activity"/>
    <property type="evidence" value="ECO:0007669"/>
    <property type="project" value="TreeGrafter"/>
</dbReference>
<comment type="subcellular location">
    <subcellularLocation>
        <location evidence="2">Cytoplasm</location>
    </subcellularLocation>
</comment>
<dbReference type="Proteomes" id="UP001301958">
    <property type="component" value="Unassembled WGS sequence"/>
</dbReference>
<evidence type="ECO:0000256" key="2">
    <source>
        <dbReference type="ARBA" id="ARBA00004496"/>
    </source>
</evidence>
<dbReference type="SUPFAM" id="SSF53383">
    <property type="entry name" value="PLP-dependent transferases"/>
    <property type="match status" value="1"/>
</dbReference>
<evidence type="ECO:0000256" key="3">
    <source>
        <dbReference type="ARBA" id="ARBA00007441"/>
    </source>
</evidence>
<evidence type="ECO:0000256" key="6">
    <source>
        <dbReference type="ARBA" id="ARBA00022679"/>
    </source>
</evidence>
<keyword evidence="12" id="KW-1185">Reference proteome</keyword>
<evidence type="ECO:0000256" key="7">
    <source>
        <dbReference type="ARBA" id="ARBA00022898"/>
    </source>
</evidence>
<dbReference type="PANTHER" id="PTHR42790">
    <property type="entry name" value="AMINOTRANSFERASE"/>
    <property type="match status" value="1"/>
</dbReference>
<accession>A0AAN6YMS3</accession>
<dbReference type="GO" id="GO:0047536">
    <property type="term" value="F:2-aminoadipate transaminase activity"/>
    <property type="evidence" value="ECO:0007669"/>
    <property type="project" value="TreeGrafter"/>
</dbReference>
<dbReference type="AlphaFoldDB" id="A0AAN6YMS3"/>
<comment type="similarity">
    <text evidence="3">Belongs to the class-I pyridoxal-phosphate-dependent aminotransferase family.</text>
</comment>
<evidence type="ECO:0000256" key="5">
    <source>
        <dbReference type="ARBA" id="ARBA00022576"/>
    </source>
</evidence>